<dbReference type="PANTHER" id="PTHR11021">
    <property type="entry name" value="SMALL NUCLEAR RIBONUCLEOPROTEIN F SNRNP-F"/>
    <property type="match status" value="1"/>
</dbReference>
<dbReference type="Proteomes" id="UP001149074">
    <property type="component" value="Unassembled WGS sequence"/>
</dbReference>
<feature type="region of interest" description="Disordered" evidence="11">
    <location>
        <begin position="1"/>
        <end position="23"/>
    </location>
</feature>
<evidence type="ECO:0000256" key="5">
    <source>
        <dbReference type="ARBA" id="ARBA00022884"/>
    </source>
</evidence>
<dbReference type="EMBL" id="JAPQKI010000005">
    <property type="protein sequence ID" value="KAJ5098240.1"/>
    <property type="molecule type" value="Genomic_DNA"/>
</dbReference>
<dbReference type="PROSITE" id="PS52002">
    <property type="entry name" value="SM"/>
    <property type="match status" value="1"/>
</dbReference>
<keyword evidence="5" id="KW-0694">RNA-binding</keyword>
<comment type="similarity">
    <text evidence="2">Belongs to the snRNP Sm proteins family. SmF/LSm6 subfamily.</text>
</comment>
<dbReference type="InterPro" id="IPR047575">
    <property type="entry name" value="Sm"/>
</dbReference>
<name>A0A9W9FDJ0_9EURO</name>
<evidence type="ECO:0000256" key="11">
    <source>
        <dbReference type="SAM" id="MobiDB-lite"/>
    </source>
</evidence>
<evidence type="ECO:0000256" key="10">
    <source>
        <dbReference type="ARBA" id="ARBA00030144"/>
    </source>
</evidence>
<keyword evidence="4" id="KW-0747">Spliceosome</keyword>
<evidence type="ECO:0000256" key="8">
    <source>
        <dbReference type="ARBA" id="ARBA00023274"/>
    </source>
</evidence>
<evidence type="ECO:0000256" key="2">
    <source>
        <dbReference type="ARBA" id="ARBA00007927"/>
    </source>
</evidence>
<dbReference type="AlphaFoldDB" id="A0A9W9FDJ0"/>
<dbReference type="GeneID" id="81356714"/>
<dbReference type="OrthoDB" id="10248838at2759"/>
<evidence type="ECO:0000313" key="14">
    <source>
        <dbReference type="Proteomes" id="UP001149074"/>
    </source>
</evidence>
<reference evidence="13" key="2">
    <citation type="journal article" date="2023" name="IMA Fungus">
        <title>Comparative genomic study of the Penicillium genus elucidates a diverse pangenome and 15 lateral gene transfer events.</title>
        <authorList>
            <person name="Petersen C."/>
            <person name="Sorensen T."/>
            <person name="Nielsen M.R."/>
            <person name="Sondergaard T.E."/>
            <person name="Sorensen J.L."/>
            <person name="Fitzpatrick D.A."/>
            <person name="Frisvad J.C."/>
            <person name="Nielsen K.L."/>
        </authorList>
    </citation>
    <scope>NUCLEOTIDE SEQUENCE</scope>
    <source>
        <strain evidence="13">IBT 30761</strain>
    </source>
</reference>
<dbReference type="InterPro" id="IPR034100">
    <property type="entry name" value="Sm_F"/>
</dbReference>
<comment type="caution">
    <text evidence="13">The sequence shown here is derived from an EMBL/GenBank/DDBJ whole genome shotgun (WGS) entry which is preliminary data.</text>
</comment>
<dbReference type="GO" id="GO:0005685">
    <property type="term" value="C:U1 snRNP"/>
    <property type="evidence" value="ECO:0007669"/>
    <property type="project" value="TreeGrafter"/>
</dbReference>
<evidence type="ECO:0000256" key="4">
    <source>
        <dbReference type="ARBA" id="ARBA00022728"/>
    </source>
</evidence>
<evidence type="ECO:0000256" key="3">
    <source>
        <dbReference type="ARBA" id="ARBA00022664"/>
    </source>
</evidence>
<evidence type="ECO:0000256" key="9">
    <source>
        <dbReference type="ARBA" id="ARBA00025892"/>
    </source>
</evidence>
<gene>
    <name evidence="13" type="ORF">N7532_005241</name>
</gene>
<dbReference type="InterPro" id="IPR001163">
    <property type="entry name" value="Sm_dom_euk/arc"/>
</dbReference>
<evidence type="ECO:0000259" key="12">
    <source>
        <dbReference type="PROSITE" id="PS52002"/>
    </source>
</evidence>
<comment type="subcellular location">
    <subcellularLocation>
        <location evidence="1">Nucleus</location>
    </subcellularLocation>
</comment>
<dbReference type="PANTHER" id="PTHR11021:SF0">
    <property type="entry name" value="SMALL NUCLEAR RIBONUCLEOPROTEIN F"/>
    <property type="match status" value="1"/>
</dbReference>
<dbReference type="RefSeq" id="XP_056473894.1">
    <property type="nucleotide sequence ID" value="XM_056617735.1"/>
</dbReference>
<evidence type="ECO:0000256" key="6">
    <source>
        <dbReference type="ARBA" id="ARBA00023187"/>
    </source>
</evidence>
<dbReference type="Pfam" id="PF01423">
    <property type="entry name" value="LSM"/>
    <property type="match status" value="1"/>
</dbReference>
<evidence type="ECO:0000313" key="13">
    <source>
        <dbReference type="EMBL" id="KAJ5098240.1"/>
    </source>
</evidence>
<comment type="subunit">
    <text evidence="9">Component of the heptameric LSM1-LSM7 complex, which consists of LSM1, LSM2, LSM3, LSM4, LSM5, LSM6 and LSM7. Component of the heptameric LSM2-LSM8 complex, which consists of LSM2, LSM3, LSM4, LSM5, LSM6, LSM7 and LSM8. The LSm subunits form a seven-membered ring structure with a doughnut shape.</text>
</comment>
<dbReference type="SUPFAM" id="SSF50182">
    <property type="entry name" value="Sm-like ribonucleoproteins"/>
    <property type="match status" value="1"/>
</dbReference>
<dbReference type="SMART" id="SM00651">
    <property type="entry name" value="Sm"/>
    <property type="match status" value="1"/>
</dbReference>
<keyword evidence="6" id="KW-0508">mRNA splicing</keyword>
<dbReference type="GO" id="GO:0003723">
    <property type="term" value="F:RNA binding"/>
    <property type="evidence" value="ECO:0007669"/>
    <property type="project" value="UniProtKB-KW"/>
</dbReference>
<dbReference type="InterPro" id="IPR010920">
    <property type="entry name" value="LSM_dom_sf"/>
</dbReference>
<keyword evidence="3" id="KW-0507">mRNA processing</keyword>
<dbReference type="InterPro" id="IPR016487">
    <property type="entry name" value="Lsm6/sSmF"/>
</dbReference>
<accession>A0A9W9FDJ0</accession>
<reference evidence="13" key="1">
    <citation type="submission" date="2022-11" db="EMBL/GenBank/DDBJ databases">
        <authorList>
            <person name="Petersen C."/>
        </authorList>
    </citation>
    <scope>NUCLEOTIDE SEQUENCE</scope>
    <source>
        <strain evidence="13">IBT 30761</strain>
    </source>
</reference>
<dbReference type="CDD" id="cd01722">
    <property type="entry name" value="Sm_F"/>
    <property type="match status" value="1"/>
</dbReference>
<evidence type="ECO:0000256" key="7">
    <source>
        <dbReference type="ARBA" id="ARBA00023242"/>
    </source>
</evidence>
<keyword evidence="7" id="KW-0539">Nucleus</keyword>
<keyword evidence="8" id="KW-0687">Ribonucleoprotein</keyword>
<feature type="domain" description="Sm" evidence="12">
    <location>
        <begin position="39"/>
        <end position="112"/>
    </location>
</feature>
<dbReference type="GO" id="GO:0000398">
    <property type="term" value="P:mRNA splicing, via spliceosome"/>
    <property type="evidence" value="ECO:0007669"/>
    <property type="project" value="InterPro"/>
</dbReference>
<protein>
    <recommendedName>
        <fullName evidence="10">Sm protein F</fullName>
    </recommendedName>
</protein>
<dbReference type="GO" id="GO:0071013">
    <property type="term" value="C:catalytic step 2 spliceosome"/>
    <property type="evidence" value="ECO:0007669"/>
    <property type="project" value="TreeGrafter"/>
</dbReference>
<keyword evidence="14" id="KW-1185">Reference proteome</keyword>
<dbReference type="GO" id="GO:0034715">
    <property type="term" value="C:pICln-Sm protein complex"/>
    <property type="evidence" value="ECO:0007669"/>
    <property type="project" value="TreeGrafter"/>
</dbReference>
<sequence length="125" mass="13970">MAASSVCDPLPTPRPIETTSREPPAATLRSVFRRAAIASILILPPSRLGTEILVRLKWGQHEYKGNLVSLDSYMNIQLNNAEEYINGKHNGTLGQVVIRCNNILWVTKFEGTEMTDMTGEEEKQE</sequence>
<evidence type="ECO:0000256" key="1">
    <source>
        <dbReference type="ARBA" id="ARBA00004123"/>
    </source>
</evidence>
<proteinExistence type="inferred from homology"/>
<dbReference type="Gene3D" id="2.30.30.100">
    <property type="match status" value="1"/>
</dbReference>
<organism evidence="13 14">
    <name type="scientific">Penicillium argentinense</name>
    <dbReference type="NCBI Taxonomy" id="1131581"/>
    <lineage>
        <taxon>Eukaryota</taxon>
        <taxon>Fungi</taxon>
        <taxon>Dikarya</taxon>
        <taxon>Ascomycota</taxon>
        <taxon>Pezizomycotina</taxon>
        <taxon>Eurotiomycetes</taxon>
        <taxon>Eurotiomycetidae</taxon>
        <taxon>Eurotiales</taxon>
        <taxon>Aspergillaceae</taxon>
        <taxon>Penicillium</taxon>
    </lineage>
</organism>